<dbReference type="GO" id="GO:0061630">
    <property type="term" value="F:ubiquitin protein ligase activity"/>
    <property type="evidence" value="ECO:0007669"/>
    <property type="project" value="UniProtKB-EC"/>
</dbReference>
<dbReference type="GO" id="GO:0008270">
    <property type="term" value="F:zinc ion binding"/>
    <property type="evidence" value="ECO:0007669"/>
    <property type="project" value="UniProtKB-KW"/>
</dbReference>
<name>A0AAD5S441_9FUNG</name>
<protein>
    <recommendedName>
        <fullName evidence="4">RING-type E3 ubiquitin transferase</fullName>
        <ecNumber evidence="4">2.3.2.27</ecNumber>
    </recommendedName>
</protein>
<dbReference type="Gene3D" id="3.30.40.10">
    <property type="entry name" value="Zinc/RING finger domain, C3HC4 (zinc finger)"/>
    <property type="match status" value="1"/>
</dbReference>
<feature type="domain" description="RING-type" evidence="9">
    <location>
        <begin position="246"/>
        <end position="287"/>
    </location>
</feature>
<evidence type="ECO:0000256" key="2">
    <source>
        <dbReference type="ARBA" id="ARBA00004906"/>
    </source>
</evidence>
<evidence type="ECO:0000256" key="6">
    <source>
        <dbReference type="ARBA" id="ARBA00022723"/>
    </source>
</evidence>
<dbReference type="PANTHER" id="PTHR12622">
    <property type="entry name" value="DELTEX-RELATED"/>
    <property type="match status" value="1"/>
</dbReference>
<dbReference type="GO" id="GO:0016567">
    <property type="term" value="P:protein ubiquitination"/>
    <property type="evidence" value="ECO:0007669"/>
    <property type="project" value="InterPro"/>
</dbReference>
<dbReference type="EC" id="2.3.2.27" evidence="4"/>
<dbReference type="InterPro" id="IPR039398">
    <property type="entry name" value="Deltex_fam"/>
</dbReference>
<gene>
    <name evidence="10" type="primary">DTX2</name>
    <name evidence="10" type="ORF">HK097_001824</name>
</gene>
<dbReference type="SUPFAM" id="SSF57850">
    <property type="entry name" value="RING/U-box"/>
    <property type="match status" value="1"/>
</dbReference>
<dbReference type="InterPro" id="IPR039399">
    <property type="entry name" value="Deltex_C_sf"/>
</dbReference>
<reference evidence="10" key="1">
    <citation type="submission" date="2020-05" db="EMBL/GenBank/DDBJ databases">
        <title>Phylogenomic resolution of chytrid fungi.</title>
        <authorList>
            <person name="Stajich J.E."/>
            <person name="Amses K."/>
            <person name="Simmons R."/>
            <person name="Seto K."/>
            <person name="Myers J."/>
            <person name="Bonds A."/>
            <person name="Quandt C.A."/>
            <person name="Barry K."/>
            <person name="Liu P."/>
            <person name="Grigoriev I."/>
            <person name="Longcore J.E."/>
            <person name="James T.Y."/>
        </authorList>
    </citation>
    <scope>NUCLEOTIDE SEQUENCE</scope>
    <source>
        <strain evidence="10">JEL0318</strain>
    </source>
</reference>
<evidence type="ECO:0000313" key="10">
    <source>
        <dbReference type="EMBL" id="KAJ3043081.1"/>
    </source>
</evidence>
<keyword evidence="5" id="KW-0808">Transferase</keyword>
<evidence type="ECO:0000256" key="4">
    <source>
        <dbReference type="ARBA" id="ARBA00012483"/>
    </source>
</evidence>
<comment type="caution">
    <text evidence="10">The sequence shown here is derived from an EMBL/GenBank/DDBJ whole genome shotgun (WGS) entry which is preliminary data.</text>
</comment>
<sequence>MAQPNTTTTAMNNPNHSHAAYITNQGIGNVVSVPATNPGPSAGPSQFRGFGAAAPGPSAHPTLPPHLQQQIAGNPHLQRLAARVLGAPAPTPKIARSPEDRIVHPVLNISLLDYDEFQTILLDMTDVNARNEAHGPELFQIKLANSGFHPKQMPGIGGSGPEPPLPRVKTSLLAYLEHVLRFKGAGTKVDDVVMPDFKLLLQNLDAFQGVFKTRRDGDKLLPRGKVYRRVSRSNAGDLREALKEECAICLEALEAESVVQVEKCGHLFHKTCIDQWVKGQNTCPYCKVIVHEGAPKLGPMPEGMLAYRFLPDLGAYAILYDFERDPGVHSGTTRLAYIPFSEKYGNTILLRLIASFYYHHTFAVGTSLTTGRPNQVVWNGVHHRTQIKGPFGFPDVDWEGRVSEELDAKGILKKLGEIMRD</sequence>
<dbReference type="AlphaFoldDB" id="A0AAD5S441"/>
<dbReference type="EMBL" id="JADGJD010001378">
    <property type="protein sequence ID" value="KAJ3043081.1"/>
    <property type="molecule type" value="Genomic_DNA"/>
</dbReference>
<evidence type="ECO:0000313" key="11">
    <source>
        <dbReference type="Proteomes" id="UP001212841"/>
    </source>
</evidence>
<feature type="region of interest" description="Disordered" evidence="8">
    <location>
        <begin position="32"/>
        <end position="64"/>
    </location>
</feature>
<dbReference type="CDD" id="cd16454">
    <property type="entry name" value="RING-H2_PA-TM-RING"/>
    <property type="match status" value="1"/>
</dbReference>
<dbReference type="Proteomes" id="UP001212841">
    <property type="component" value="Unassembled WGS sequence"/>
</dbReference>
<accession>A0AAD5S441</accession>
<dbReference type="SMART" id="SM00184">
    <property type="entry name" value="RING"/>
    <property type="match status" value="1"/>
</dbReference>
<dbReference type="Pfam" id="PF18102">
    <property type="entry name" value="DTC"/>
    <property type="match status" value="1"/>
</dbReference>
<dbReference type="Pfam" id="PF13639">
    <property type="entry name" value="zf-RING_2"/>
    <property type="match status" value="1"/>
</dbReference>
<keyword evidence="7" id="KW-0863">Zinc-finger</keyword>
<evidence type="ECO:0000256" key="1">
    <source>
        <dbReference type="ARBA" id="ARBA00000900"/>
    </source>
</evidence>
<evidence type="ECO:0000256" key="5">
    <source>
        <dbReference type="ARBA" id="ARBA00022679"/>
    </source>
</evidence>
<proteinExistence type="inferred from homology"/>
<comment type="catalytic activity">
    <reaction evidence="1">
        <text>S-ubiquitinyl-[E2 ubiquitin-conjugating enzyme]-L-cysteine + [acceptor protein]-L-lysine = [E2 ubiquitin-conjugating enzyme]-L-cysteine + N(6)-ubiquitinyl-[acceptor protein]-L-lysine.</text>
        <dbReference type="EC" id="2.3.2.27"/>
    </reaction>
</comment>
<keyword evidence="6" id="KW-0479">Metal-binding</keyword>
<dbReference type="InterPro" id="IPR013083">
    <property type="entry name" value="Znf_RING/FYVE/PHD"/>
</dbReference>
<keyword evidence="11" id="KW-1185">Reference proteome</keyword>
<evidence type="ECO:0000256" key="8">
    <source>
        <dbReference type="SAM" id="MobiDB-lite"/>
    </source>
</evidence>
<organism evidence="10 11">
    <name type="scientific">Rhizophlyctis rosea</name>
    <dbReference type="NCBI Taxonomy" id="64517"/>
    <lineage>
        <taxon>Eukaryota</taxon>
        <taxon>Fungi</taxon>
        <taxon>Fungi incertae sedis</taxon>
        <taxon>Chytridiomycota</taxon>
        <taxon>Chytridiomycota incertae sedis</taxon>
        <taxon>Chytridiomycetes</taxon>
        <taxon>Rhizophlyctidales</taxon>
        <taxon>Rhizophlyctidaceae</taxon>
        <taxon>Rhizophlyctis</taxon>
    </lineage>
</organism>
<dbReference type="Gene3D" id="3.30.390.130">
    <property type="match status" value="1"/>
</dbReference>
<evidence type="ECO:0000256" key="3">
    <source>
        <dbReference type="ARBA" id="ARBA00009413"/>
    </source>
</evidence>
<comment type="pathway">
    <text evidence="2">Protein modification; protein ubiquitination.</text>
</comment>
<keyword evidence="7" id="KW-0862">Zinc</keyword>
<evidence type="ECO:0000256" key="7">
    <source>
        <dbReference type="PROSITE-ProRule" id="PRU00175"/>
    </source>
</evidence>
<dbReference type="PROSITE" id="PS50089">
    <property type="entry name" value="ZF_RING_2"/>
    <property type="match status" value="1"/>
</dbReference>
<dbReference type="InterPro" id="IPR039396">
    <property type="entry name" value="Deltex_C"/>
</dbReference>
<dbReference type="InterPro" id="IPR001841">
    <property type="entry name" value="Znf_RING"/>
</dbReference>
<evidence type="ECO:0000259" key="9">
    <source>
        <dbReference type="PROSITE" id="PS50089"/>
    </source>
</evidence>
<comment type="similarity">
    <text evidence="3">Belongs to the Deltex family.</text>
</comment>